<feature type="domain" description="GST N-terminal" evidence="2">
    <location>
        <begin position="1"/>
        <end position="80"/>
    </location>
</feature>
<keyword evidence="4" id="KW-0413">Isomerase</keyword>
<dbReference type="PROSITE" id="PS50405">
    <property type="entry name" value="GST_CTER"/>
    <property type="match status" value="1"/>
</dbReference>
<proteinExistence type="inferred from homology"/>
<dbReference type="NCBIfam" id="TIGR01262">
    <property type="entry name" value="maiA"/>
    <property type="match status" value="1"/>
</dbReference>
<dbReference type="GO" id="GO:0006749">
    <property type="term" value="P:glutathione metabolic process"/>
    <property type="evidence" value="ECO:0007669"/>
    <property type="project" value="TreeGrafter"/>
</dbReference>
<dbReference type="GO" id="GO:0005737">
    <property type="term" value="C:cytoplasm"/>
    <property type="evidence" value="ECO:0007669"/>
    <property type="project" value="InterPro"/>
</dbReference>
<dbReference type="SFLD" id="SFLDG00358">
    <property type="entry name" value="Main_(cytGST)"/>
    <property type="match status" value="1"/>
</dbReference>
<dbReference type="GO" id="GO:0016034">
    <property type="term" value="F:maleylacetoacetate isomerase activity"/>
    <property type="evidence" value="ECO:0007669"/>
    <property type="project" value="TreeGrafter"/>
</dbReference>
<dbReference type="OrthoDB" id="509852at2"/>
<dbReference type="InterPro" id="IPR036282">
    <property type="entry name" value="Glutathione-S-Trfase_C_sf"/>
</dbReference>
<feature type="domain" description="GST C-terminal" evidence="3">
    <location>
        <begin position="85"/>
        <end position="212"/>
    </location>
</feature>
<dbReference type="InterPro" id="IPR034330">
    <property type="entry name" value="GST_Zeta_C"/>
</dbReference>
<dbReference type="RefSeq" id="WP_046219951.1">
    <property type="nucleotide sequence ID" value="NZ_JWYV01000004.1"/>
</dbReference>
<keyword evidence="5" id="KW-1185">Reference proteome</keyword>
<evidence type="ECO:0000259" key="2">
    <source>
        <dbReference type="PROSITE" id="PS50404"/>
    </source>
</evidence>
<dbReference type="InterPro" id="IPR036249">
    <property type="entry name" value="Thioredoxin-like_sf"/>
</dbReference>
<dbReference type="PATRIC" id="fig|265726.11.peg.3490"/>
<dbReference type="AlphaFoldDB" id="A0A0F5VE55"/>
<dbReference type="GO" id="GO:0006559">
    <property type="term" value="P:L-phenylalanine catabolic process"/>
    <property type="evidence" value="ECO:0007669"/>
    <property type="project" value="TreeGrafter"/>
</dbReference>
<dbReference type="Gene3D" id="1.20.1050.10">
    <property type="match status" value="1"/>
</dbReference>
<dbReference type="PANTHER" id="PTHR42673">
    <property type="entry name" value="MALEYLACETOACETATE ISOMERASE"/>
    <property type="match status" value="1"/>
</dbReference>
<comment type="similarity">
    <text evidence="1">Belongs to the GST superfamily. Zeta family.</text>
</comment>
<evidence type="ECO:0000256" key="1">
    <source>
        <dbReference type="ARBA" id="ARBA00010007"/>
    </source>
</evidence>
<dbReference type="PROSITE" id="PS50404">
    <property type="entry name" value="GST_NTER"/>
    <property type="match status" value="1"/>
</dbReference>
<dbReference type="CDD" id="cd03191">
    <property type="entry name" value="GST_C_Zeta"/>
    <property type="match status" value="1"/>
</dbReference>
<protein>
    <submittedName>
        <fullName evidence="4">Maleylacetoacetate isomerase</fullName>
    </submittedName>
</protein>
<dbReference type="Pfam" id="PF13417">
    <property type="entry name" value="GST_N_3"/>
    <property type="match status" value="1"/>
</dbReference>
<name>A0A0F5VE55_9GAMM</name>
<dbReference type="InterPro" id="IPR005955">
    <property type="entry name" value="GST_Zeta"/>
</dbReference>
<dbReference type="InterPro" id="IPR004045">
    <property type="entry name" value="Glutathione_S-Trfase_N"/>
</dbReference>
<reference evidence="4 5" key="1">
    <citation type="submission" date="2014-12" db="EMBL/GenBank/DDBJ databases">
        <title>Mercury Reductase activity and rhizosphere competence traits in the genome of root associated Photobacterium halotolerans MELD1.</title>
        <authorList>
            <person name="Mathew D.C."/>
            <person name="Huang C.-C."/>
        </authorList>
    </citation>
    <scope>NUCLEOTIDE SEQUENCE [LARGE SCALE GENOMIC DNA]</scope>
    <source>
        <strain evidence="4 5">MELD1</strain>
    </source>
</reference>
<dbReference type="CDD" id="cd03042">
    <property type="entry name" value="GST_N_Zeta"/>
    <property type="match status" value="1"/>
</dbReference>
<dbReference type="GO" id="GO:0004364">
    <property type="term" value="F:glutathione transferase activity"/>
    <property type="evidence" value="ECO:0007669"/>
    <property type="project" value="TreeGrafter"/>
</dbReference>
<sequence length="212" mass="23787">MTLYDYFRSSAAYRVRIALNLKGLSYTSHPVSLVDKAQQSPAYQAINPSQLVPTLETEQGYLSQSLAIIEYLDECYPETALLPSDPWQKAQCRELALSIACDIHPVNNLRILNYLTQELGVSQEDKLTWYHHWLQQGLAALEARVAARQANQPSTFCCGDTPSLADICLVPQLYNARRFELDLSPYPTLVRIDAACQKLASFAQAHPDNTPQ</sequence>
<evidence type="ECO:0000313" key="5">
    <source>
        <dbReference type="Proteomes" id="UP000033633"/>
    </source>
</evidence>
<dbReference type="InterPro" id="IPR010987">
    <property type="entry name" value="Glutathione-S-Trfase_C-like"/>
</dbReference>
<dbReference type="SUPFAM" id="SSF47616">
    <property type="entry name" value="GST C-terminal domain-like"/>
    <property type="match status" value="1"/>
</dbReference>
<dbReference type="EMBL" id="JWYV01000004">
    <property type="protein sequence ID" value="KKD00414.1"/>
    <property type="molecule type" value="Genomic_DNA"/>
</dbReference>
<accession>A0A0F5VE55</accession>
<dbReference type="InterPro" id="IPR034333">
    <property type="entry name" value="GST_Zeta_N"/>
</dbReference>
<evidence type="ECO:0000259" key="3">
    <source>
        <dbReference type="PROSITE" id="PS50405"/>
    </source>
</evidence>
<gene>
    <name evidence="4" type="ORF">KY46_07155</name>
</gene>
<dbReference type="SFLD" id="SFLDS00019">
    <property type="entry name" value="Glutathione_Transferase_(cytos"/>
    <property type="match status" value="1"/>
</dbReference>
<dbReference type="FunFam" id="1.20.1050.10:FF:000017">
    <property type="entry name" value="Maleylacetoacetate isomerase"/>
    <property type="match status" value="1"/>
</dbReference>
<dbReference type="Proteomes" id="UP000033633">
    <property type="component" value="Unassembled WGS sequence"/>
</dbReference>
<dbReference type="STRING" id="265726.KY46_07155"/>
<dbReference type="InterPro" id="IPR040079">
    <property type="entry name" value="Glutathione_S-Trfase"/>
</dbReference>
<dbReference type="Gene3D" id="3.40.30.10">
    <property type="entry name" value="Glutaredoxin"/>
    <property type="match status" value="1"/>
</dbReference>
<evidence type="ECO:0000313" key="4">
    <source>
        <dbReference type="EMBL" id="KKD00414.1"/>
    </source>
</evidence>
<dbReference type="PANTHER" id="PTHR42673:SF21">
    <property type="entry name" value="GLUTATHIONE S-TRANSFERASE YFCF"/>
    <property type="match status" value="1"/>
</dbReference>
<dbReference type="Pfam" id="PF13410">
    <property type="entry name" value="GST_C_2"/>
    <property type="match status" value="1"/>
</dbReference>
<comment type="caution">
    <text evidence="4">The sequence shown here is derived from an EMBL/GenBank/DDBJ whole genome shotgun (WGS) entry which is preliminary data.</text>
</comment>
<dbReference type="SUPFAM" id="SSF52833">
    <property type="entry name" value="Thioredoxin-like"/>
    <property type="match status" value="1"/>
</dbReference>
<organism evidence="4 5">
    <name type="scientific">Photobacterium halotolerans</name>
    <dbReference type="NCBI Taxonomy" id="265726"/>
    <lineage>
        <taxon>Bacteria</taxon>
        <taxon>Pseudomonadati</taxon>
        <taxon>Pseudomonadota</taxon>
        <taxon>Gammaproteobacteria</taxon>
        <taxon>Vibrionales</taxon>
        <taxon>Vibrionaceae</taxon>
        <taxon>Photobacterium</taxon>
    </lineage>
</organism>